<accession>A0A1Y2HWH8</accession>
<comment type="caution">
    <text evidence="1">The sequence shown here is derived from an EMBL/GenBank/DDBJ whole genome shotgun (WGS) entry which is preliminary data.</text>
</comment>
<proteinExistence type="predicted"/>
<name>A0A1Y2HWH8_9FUNG</name>
<gene>
    <name evidence="1" type="ORF">BCR44DRAFT_1428149</name>
</gene>
<evidence type="ECO:0000313" key="2">
    <source>
        <dbReference type="Proteomes" id="UP000193411"/>
    </source>
</evidence>
<sequence>MLLPIHETLIHPWARAMCQETLMGRRRPQNSSLSQKILHLTRADRLQSQCLGPEQWL</sequence>
<dbReference type="AlphaFoldDB" id="A0A1Y2HWH8"/>
<feature type="non-terminal residue" evidence="1">
    <location>
        <position position="57"/>
    </location>
</feature>
<organism evidence="1 2">
    <name type="scientific">Catenaria anguillulae PL171</name>
    <dbReference type="NCBI Taxonomy" id="765915"/>
    <lineage>
        <taxon>Eukaryota</taxon>
        <taxon>Fungi</taxon>
        <taxon>Fungi incertae sedis</taxon>
        <taxon>Blastocladiomycota</taxon>
        <taxon>Blastocladiomycetes</taxon>
        <taxon>Blastocladiales</taxon>
        <taxon>Catenariaceae</taxon>
        <taxon>Catenaria</taxon>
    </lineage>
</organism>
<feature type="non-terminal residue" evidence="1">
    <location>
        <position position="1"/>
    </location>
</feature>
<reference evidence="1 2" key="1">
    <citation type="submission" date="2016-07" db="EMBL/GenBank/DDBJ databases">
        <title>Pervasive Adenine N6-methylation of Active Genes in Fungi.</title>
        <authorList>
            <consortium name="DOE Joint Genome Institute"/>
            <person name="Mondo S.J."/>
            <person name="Dannebaum R.O."/>
            <person name="Kuo R.C."/>
            <person name="Labutti K."/>
            <person name="Haridas S."/>
            <person name="Kuo A."/>
            <person name="Salamov A."/>
            <person name="Ahrendt S.R."/>
            <person name="Lipzen A."/>
            <person name="Sullivan W."/>
            <person name="Andreopoulos W.B."/>
            <person name="Clum A."/>
            <person name="Lindquist E."/>
            <person name="Daum C."/>
            <person name="Ramamoorthy G.K."/>
            <person name="Gryganskyi A."/>
            <person name="Culley D."/>
            <person name="Magnuson J.K."/>
            <person name="James T.Y."/>
            <person name="O'Malley M.A."/>
            <person name="Stajich J.E."/>
            <person name="Spatafora J.W."/>
            <person name="Visel A."/>
            <person name="Grigoriev I.V."/>
        </authorList>
    </citation>
    <scope>NUCLEOTIDE SEQUENCE [LARGE SCALE GENOMIC DNA]</scope>
    <source>
        <strain evidence="1 2">PL171</strain>
    </source>
</reference>
<evidence type="ECO:0000313" key="1">
    <source>
        <dbReference type="EMBL" id="ORZ38967.1"/>
    </source>
</evidence>
<protein>
    <submittedName>
        <fullName evidence="1">Uncharacterized protein</fullName>
    </submittedName>
</protein>
<keyword evidence="2" id="KW-1185">Reference proteome</keyword>
<dbReference type="Proteomes" id="UP000193411">
    <property type="component" value="Unassembled WGS sequence"/>
</dbReference>
<dbReference type="EMBL" id="MCFL01000007">
    <property type="protein sequence ID" value="ORZ38967.1"/>
    <property type="molecule type" value="Genomic_DNA"/>
</dbReference>